<name>X0WCN8_9ZZZZ</name>
<gene>
    <name evidence="2" type="ORF">S01H1_47546</name>
</gene>
<comment type="caution">
    <text evidence="2">The sequence shown here is derived from an EMBL/GenBank/DDBJ whole genome shotgun (WGS) entry which is preliminary data.</text>
</comment>
<accession>X0WCN8</accession>
<proteinExistence type="predicted"/>
<evidence type="ECO:0000256" key="1">
    <source>
        <dbReference type="SAM" id="Phobius"/>
    </source>
</evidence>
<reference evidence="2" key="1">
    <citation type="journal article" date="2014" name="Front. Microbiol.">
        <title>High frequency of phylogenetically diverse reductive dehalogenase-homologous genes in deep subseafloor sedimentary metagenomes.</title>
        <authorList>
            <person name="Kawai M."/>
            <person name="Futagami T."/>
            <person name="Toyoda A."/>
            <person name="Takaki Y."/>
            <person name="Nishi S."/>
            <person name="Hori S."/>
            <person name="Arai W."/>
            <person name="Tsubouchi T."/>
            <person name="Morono Y."/>
            <person name="Uchiyama I."/>
            <person name="Ito T."/>
            <person name="Fujiyama A."/>
            <person name="Inagaki F."/>
            <person name="Takami H."/>
        </authorList>
    </citation>
    <scope>NUCLEOTIDE SEQUENCE</scope>
    <source>
        <strain evidence="2">Expedition CK06-06</strain>
    </source>
</reference>
<keyword evidence="1" id="KW-0812">Transmembrane</keyword>
<keyword evidence="1" id="KW-1133">Transmembrane helix</keyword>
<dbReference type="AlphaFoldDB" id="X0WCN8"/>
<feature type="transmembrane region" description="Helical" evidence="1">
    <location>
        <begin position="9"/>
        <end position="29"/>
    </location>
</feature>
<keyword evidence="1" id="KW-0472">Membrane</keyword>
<protein>
    <submittedName>
        <fullName evidence="2">Uncharacterized protein</fullName>
    </submittedName>
</protein>
<sequence length="140" mass="16211">MTNLLEKALLLGFSIFILTIFSSILIPFLDDITEFNTQEKNNIETYLDFLDEVNDAVLYIIDNPEKSYLKDIQYPSNLNLTIFDTFIISEFIIGSNKYNKVLSYNGSFLNCFFHGVPPKTYILNVSYPFSNIIVNFITLY</sequence>
<dbReference type="EMBL" id="BARS01030483">
    <property type="protein sequence ID" value="GAG22348.1"/>
    <property type="molecule type" value="Genomic_DNA"/>
</dbReference>
<evidence type="ECO:0000313" key="2">
    <source>
        <dbReference type="EMBL" id="GAG22348.1"/>
    </source>
</evidence>
<organism evidence="2">
    <name type="scientific">marine sediment metagenome</name>
    <dbReference type="NCBI Taxonomy" id="412755"/>
    <lineage>
        <taxon>unclassified sequences</taxon>
        <taxon>metagenomes</taxon>
        <taxon>ecological metagenomes</taxon>
    </lineage>
</organism>